<feature type="coiled-coil region" evidence="1">
    <location>
        <begin position="536"/>
        <end position="588"/>
    </location>
</feature>
<evidence type="ECO:0000313" key="4">
    <source>
        <dbReference type="Proteomes" id="UP001497482"/>
    </source>
</evidence>
<accession>A0AAV2JZW7</accession>
<protein>
    <recommendedName>
        <fullName evidence="5">DDB1- and CUL4-associated factor 17</fullName>
    </recommendedName>
</protein>
<dbReference type="InterPro" id="IPR031620">
    <property type="entry name" value="DCAF17"/>
</dbReference>
<feature type="region of interest" description="Disordered" evidence="2">
    <location>
        <begin position="498"/>
        <end position="536"/>
    </location>
</feature>
<gene>
    <name evidence="3" type="ORF">KC01_LOCUS12967</name>
</gene>
<evidence type="ECO:0000256" key="1">
    <source>
        <dbReference type="SAM" id="Coils"/>
    </source>
</evidence>
<dbReference type="Pfam" id="PF15802">
    <property type="entry name" value="DCAF17"/>
    <property type="match status" value="1"/>
</dbReference>
<dbReference type="InterPro" id="IPR011047">
    <property type="entry name" value="Quinoprotein_ADH-like_sf"/>
</dbReference>
<dbReference type="SUPFAM" id="SSF50998">
    <property type="entry name" value="Quinoprotein alcohol dehydrogenase-like"/>
    <property type="match status" value="1"/>
</dbReference>
<keyword evidence="1" id="KW-0175">Coiled coil</keyword>
<dbReference type="GO" id="GO:0016567">
    <property type="term" value="P:protein ubiquitination"/>
    <property type="evidence" value="ECO:0007669"/>
    <property type="project" value="InterPro"/>
</dbReference>
<dbReference type="GO" id="GO:0080008">
    <property type="term" value="C:Cul4-RING E3 ubiquitin ligase complex"/>
    <property type="evidence" value="ECO:0007669"/>
    <property type="project" value="TreeGrafter"/>
</dbReference>
<dbReference type="AlphaFoldDB" id="A0AAV2JZW7"/>
<evidence type="ECO:0008006" key="5">
    <source>
        <dbReference type="Google" id="ProtNLM"/>
    </source>
</evidence>
<sequence>MALSRRKRCSNAVDVLIQRSCKAEDAGAVNRSNLKLLRGVILQDTRTYSKVWCKSSKSTITSEAGQMYFENYQDCYSCLHVDPYLLYKLTRRSKQDKFEDALLCQTPLDRTLETPMDQKPNLLVLTANNWIYRLSAHTGKELERIYLSPKHKFRYLGWDVSQEVLYVKTIQNKESASERQAGITHNTLMHLAVFTAFPLQIVGIIEINKKVFGSSVSDVVLSQGVLAVSYSNKSVRLYSSEHIFQKYTTDNLTLGKQSPLLGGKKVGEFPFGIPINVHITDSLPVLFEVSCSDSGIQIGHPWHFIHTPPHKKHSGTHHICSLKDSNLATNGIRNMKCSALEMDEIVFHPDDTGRIIHFGPKQIEVLKIVSDVNNCARSKIMEDFSITIDEQISRLPQVTVTSSGRTVKRRFQHQLDDDPKRETFRKVEYEDELDILAVVVTNGEEGRAQVRLYDNQNGQLLRTIDLTESWDETYRHELLFDKDTIMHIEQQKTIEVQSGDCSEELGLSSPTGAVGEGAPEESDQEKQATKEAQTSQTGLLQQIEEHKMELQSEQEQIRAFKARDQDYNTALDLDIHELAAQEEEEEEELAVFPKANTDISDVVFRTKHITLRGY</sequence>
<dbReference type="PANTHER" id="PTHR14815:SF2">
    <property type="entry name" value="DDB1- AND CUL4-ASSOCIATED FACTOR 17"/>
    <property type="match status" value="1"/>
</dbReference>
<reference evidence="3 4" key="1">
    <citation type="submission" date="2024-04" db="EMBL/GenBank/DDBJ databases">
        <authorList>
            <person name="Waldvogel A.-M."/>
            <person name="Schoenle A."/>
        </authorList>
    </citation>
    <scope>NUCLEOTIDE SEQUENCE [LARGE SCALE GENOMIC DNA]</scope>
</reference>
<proteinExistence type="predicted"/>
<dbReference type="PANTHER" id="PTHR14815">
    <property type="entry name" value="DDB1- AND CUL4-ASSOCIATED FACTOR 17"/>
    <property type="match status" value="1"/>
</dbReference>
<dbReference type="Proteomes" id="UP001497482">
    <property type="component" value="Chromosome 15"/>
</dbReference>
<keyword evidence="4" id="KW-1185">Reference proteome</keyword>
<evidence type="ECO:0000313" key="3">
    <source>
        <dbReference type="EMBL" id="CAL1582336.1"/>
    </source>
</evidence>
<dbReference type="EMBL" id="OZ035837">
    <property type="protein sequence ID" value="CAL1582336.1"/>
    <property type="molecule type" value="Genomic_DNA"/>
</dbReference>
<organism evidence="3 4">
    <name type="scientific">Knipowitschia caucasica</name>
    <name type="common">Caucasian dwarf goby</name>
    <name type="synonym">Pomatoschistus caucasicus</name>
    <dbReference type="NCBI Taxonomy" id="637954"/>
    <lineage>
        <taxon>Eukaryota</taxon>
        <taxon>Metazoa</taxon>
        <taxon>Chordata</taxon>
        <taxon>Craniata</taxon>
        <taxon>Vertebrata</taxon>
        <taxon>Euteleostomi</taxon>
        <taxon>Actinopterygii</taxon>
        <taxon>Neopterygii</taxon>
        <taxon>Teleostei</taxon>
        <taxon>Neoteleostei</taxon>
        <taxon>Acanthomorphata</taxon>
        <taxon>Gobiaria</taxon>
        <taxon>Gobiiformes</taxon>
        <taxon>Gobioidei</taxon>
        <taxon>Gobiidae</taxon>
        <taxon>Gobiinae</taxon>
        <taxon>Knipowitschia</taxon>
    </lineage>
</organism>
<evidence type="ECO:0000256" key="2">
    <source>
        <dbReference type="SAM" id="MobiDB-lite"/>
    </source>
</evidence>
<name>A0AAV2JZW7_KNICA</name>